<keyword evidence="3" id="KW-1185">Reference proteome</keyword>
<proteinExistence type="predicted"/>
<feature type="compositionally biased region" description="Acidic residues" evidence="1">
    <location>
        <begin position="57"/>
        <end position="105"/>
    </location>
</feature>
<feature type="compositionally biased region" description="Polar residues" evidence="1">
    <location>
        <begin position="17"/>
        <end position="31"/>
    </location>
</feature>
<reference evidence="2 3" key="1">
    <citation type="journal article" date="2025" name="Microbiol. Resour. Announc.">
        <title>Draft genome sequences for Neonectria magnoliae and Neonectria punicea, canker pathogens of Liriodendron tulipifera and Acer saccharum in West Virginia.</title>
        <authorList>
            <person name="Petronek H.M."/>
            <person name="Kasson M.T."/>
            <person name="Metheny A.M."/>
            <person name="Stauder C.M."/>
            <person name="Lovett B."/>
            <person name="Lynch S.C."/>
            <person name="Garnas J.R."/>
            <person name="Kasson L.R."/>
            <person name="Stajich J.E."/>
        </authorList>
    </citation>
    <scope>NUCLEOTIDE SEQUENCE [LARGE SCALE GENOMIC DNA]</scope>
    <source>
        <strain evidence="2 3">NRRL 64651</strain>
    </source>
</reference>
<evidence type="ECO:0000313" key="3">
    <source>
        <dbReference type="Proteomes" id="UP001498421"/>
    </source>
</evidence>
<evidence type="ECO:0000313" key="2">
    <source>
        <dbReference type="EMBL" id="KAK7417201.1"/>
    </source>
</evidence>
<accession>A0ABR1H7U9</accession>
<feature type="region of interest" description="Disordered" evidence="1">
    <location>
        <begin position="1"/>
        <end position="109"/>
    </location>
</feature>
<protein>
    <submittedName>
        <fullName evidence="2">Uncharacterized protein</fullName>
    </submittedName>
</protein>
<dbReference type="Proteomes" id="UP001498421">
    <property type="component" value="Unassembled WGS sequence"/>
</dbReference>
<dbReference type="EMBL" id="JAZAVK010000191">
    <property type="protein sequence ID" value="KAK7417201.1"/>
    <property type="molecule type" value="Genomic_DNA"/>
</dbReference>
<organism evidence="2 3">
    <name type="scientific">Neonectria magnoliae</name>
    <dbReference type="NCBI Taxonomy" id="2732573"/>
    <lineage>
        <taxon>Eukaryota</taxon>
        <taxon>Fungi</taxon>
        <taxon>Dikarya</taxon>
        <taxon>Ascomycota</taxon>
        <taxon>Pezizomycotina</taxon>
        <taxon>Sordariomycetes</taxon>
        <taxon>Hypocreomycetidae</taxon>
        <taxon>Hypocreales</taxon>
        <taxon>Nectriaceae</taxon>
        <taxon>Neonectria</taxon>
    </lineage>
</organism>
<evidence type="ECO:0000256" key="1">
    <source>
        <dbReference type="SAM" id="MobiDB-lite"/>
    </source>
</evidence>
<gene>
    <name evidence="2" type="ORF">QQZ08_011725</name>
</gene>
<comment type="caution">
    <text evidence="2">The sequence shown here is derived from an EMBL/GenBank/DDBJ whole genome shotgun (WGS) entry which is preliminary data.</text>
</comment>
<sequence length="127" mass="14488">MTPKPDKAVSLLHVSETDIQNPPTDKQTPLRTQKRQHSDSAPPRRKIIKPTEIVSPSEDDTDSSDTSDEDDVDSVDLSEDEDEEEEDSDDDEDNSSEEDDSDNDAESVYFRNQTIKKIITKSFQFRR</sequence>
<name>A0ABR1H7U9_9HYPO</name>